<sequence>MSHKNLRNAYCNTHNRLQNRQNSQISRCWLVLNAQFLQAALYKSIVNVQAVIGERSTLHISKLTHSPSKTMMIYFEIMVHIDIDTYFPLNNFFNSRSLQP</sequence>
<organism evidence="2">
    <name type="scientific">Octactis speculum</name>
    <dbReference type="NCBI Taxonomy" id="3111310"/>
    <lineage>
        <taxon>Eukaryota</taxon>
        <taxon>Sar</taxon>
        <taxon>Stramenopiles</taxon>
        <taxon>Ochrophyta</taxon>
        <taxon>Dictyochophyceae</taxon>
        <taxon>Dictyochales</taxon>
        <taxon>Dictyochaceae</taxon>
        <taxon>Octactis</taxon>
    </lineage>
</organism>
<proteinExistence type="predicted"/>
<dbReference type="AlphaFoldDB" id="A0A6U3QR51"/>
<dbReference type="EMBL" id="HBGS01005643">
    <property type="protein sequence ID" value="CAD9376550.1"/>
    <property type="molecule type" value="Transcribed_RNA"/>
</dbReference>
<gene>
    <name evidence="1" type="ORF">DSPE1174_LOCUS2931</name>
    <name evidence="2" type="ORF">DSPE1174_LOCUS2932</name>
</gene>
<reference evidence="2" key="1">
    <citation type="submission" date="2021-01" db="EMBL/GenBank/DDBJ databases">
        <authorList>
            <person name="Corre E."/>
            <person name="Pelletier E."/>
            <person name="Niang G."/>
            <person name="Scheremetjew M."/>
            <person name="Finn R."/>
            <person name="Kale V."/>
            <person name="Holt S."/>
            <person name="Cochrane G."/>
            <person name="Meng A."/>
            <person name="Brown T."/>
            <person name="Cohen L."/>
        </authorList>
    </citation>
    <scope>NUCLEOTIDE SEQUENCE</scope>
    <source>
        <strain evidence="2">CCMP1381</strain>
    </source>
</reference>
<accession>A0A6U3QR51</accession>
<evidence type="ECO:0000313" key="1">
    <source>
        <dbReference type="EMBL" id="CAD9376550.1"/>
    </source>
</evidence>
<evidence type="ECO:0000313" key="2">
    <source>
        <dbReference type="EMBL" id="CAD9376551.1"/>
    </source>
</evidence>
<protein>
    <submittedName>
        <fullName evidence="2">Uncharacterized protein</fullName>
    </submittedName>
</protein>
<dbReference type="EMBL" id="HBGS01005644">
    <property type="protein sequence ID" value="CAD9376551.1"/>
    <property type="molecule type" value="Transcribed_RNA"/>
</dbReference>
<name>A0A6U3QR51_9STRA</name>